<dbReference type="PANTHER" id="PTHR43694:SF1">
    <property type="entry name" value="RIBONUCLEASE J"/>
    <property type="match status" value="1"/>
</dbReference>
<protein>
    <submittedName>
        <fullName evidence="3">Metal-dependent hydrolase</fullName>
    </submittedName>
</protein>
<dbReference type="InterPro" id="IPR036866">
    <property type="entry name" value="RibonucZ/Hydroxyglut_hydro"/>
</dbReference>
<dbReference type="Pfam" id="PF17770">
    <property type="entry name" value="RNase_J_C"/>
    <property type="match status" value="1"/>
</dbReference>
<organism evidence="3">
    <name type="scientific">uncultured bacterium</name>
    <name type="common">gcode 4</name>
    <dbReference type="NCBI Taxonomy" id="1234023"/>
    <lineage>
        <taxon>Bacteria</taxon>
        <taxon>environmental samples</taxon>
    </lineage>
</organism>
<proteinExistence type="predicted"/>
<dbReference type="SUPFAM" id="SSF56281">
    <property type="entry name" value="Metallo-hydrolase/oxidoreductase"/>
    <property type="match status" value="1"/>
</dbReference>
<dbReference type="PANTHER" id="PTHR43694">
    <property type="entry name" value="RIBONUCLEASE J"/>
    <property type="match status" value="1"/>
</dbReference>
<evidence type="ECO:0000259" key="2">
    <source>
        <dbReference type="Pfam" id="PF22505"/>
    </source>
</evidence>
<name>K1YY57_9BACT</name>
<feature type="domain" description="Ribonuclease J beta-CASP" evidence="2">
    <location>
        <begin position="2"/>
        <end position="112"/>
    </location>
</feature>
<evidence type="ECO:0000259" key="1">
    <source>
        <dbReference type="Pfam" id="PF17770"/>
    </source>
</evidence>
<accession>K1YY57</accession>
<sequence>MGQIIESAEKTGRTVFLNGRGIMENVNLGQELGLLRCNPNSTKLLTSKIDSLPENNQIILTTGSQGEEGSGLYRMAHGDHPIVKIQPGDTIILSSTSTSGNERSLADIMNVLIQSDATLFTKDGMTIDKDKHASGEEQKILLNLIRPRNFMPVHGELFMRVAHKKTAMAVNILDKNIFLANNGSILDIDQKGVVLKQSFKLLLDEIIVDGYSIGVATSHVIEARAQMMKAWVVTVVFKADEKTGMLLGHLKLETRGLVYLDEVREVHKMIIKRARASYEDTLKDIPDIEEKDLIKIIRRDLETFLLHKIERNPMIIPMIISI</sequence>
<dbReference type="InterPro" id="IPR055132">
    <property type="entry name" value="RNase_J_b_CASP"/>
</dbReference>
<dbReference type="GO" id="GO:0016787">
    <property type="term" value="F:hydrolase activity"/>
    <property type="evidence" value="ECO:0007669"/>
    <property type="project" value="UniProtKB-KW"/>
</dbReference>
<keyword evidence="3" id="KW-0378">Hydrolase</keyword>
<dbReference type="InterPro" id="IPR041636">
    <property type="entry name" value="RNase_J_C"/>
</dbReference>
<reference evidence="3" key="1">
    <citation type="journal article" date="2012" name="Science">
        <title>Fermentation, hydrogen, and sulfur metabolism in multiple uncultivated bacterial phyla.</title>
        <authorList>
            <person name="Wrighton K.C."/>
            <person name="Thomas B.C."/>
            <person name="Sharon I."/>
            <person name="Miller C.S."/>
            <person name="Castelle C.J."/>
            <person name="VerBerkmoes N.C."/>
            <person name="Wilkins M.J."/>
            <person name="Hettich R.L."/>
            <person name="Lipton M.S."/>
            <person name="Williams K.H."/>
            <person name="Long P.E."/>
            <person name="Banfield J.F."/>
        </authorList>
    </citation>
    <scope>NUCLEOTIDE SEQUENCE [LARGE SCALE GENOMIC DNA]</scope>
</reference>
<feature type="domain" description="Ribonuclease J C-terminal" evidence="1">
    <location>
        <begin position="220"/>
        <end position="322"/>
    </location>
</feature>
<dbReference type="Pfam" id="PF22505">
    <property type="entry name" value="RNase_J_b_CASP"/>
    <property type="match status" value="1"/>
</dbReference>
<dbReference type="EMBL" id="AMFJ01034083">
    <property type="protein sequence ID" value="EKD30349.1"/>
    <property type="molecule type" value="Genomic_DNA"/>
</dbReference>
<gene>
    <name evidence="3" type="ORF">ACD_78C00083G0004</name>
</gene>
<dbReference type="InterPro" id="IPR042173">
    <property type="entry name" value="RNase_J_2"/>
</dbReference>
<evidence type="ECO:0000313" key="3">
    <source>
        <dbReference type="EMBL" id="EKD30349.1"/>
    </source>
</evidence>
<dbReference type="Gene3D" id="3.40.50.10710">
    <property type="entry name" value="Metallo-hydrolase/oxidoreductase"/>
    <property type="match status" value="1"/>
</dbReference>
<dbReference type="Gene3D" id="3.10.20.580">
    <property type="match status" value="1"/>
</dbReference>
<comment type="caution">
    <text evidence="3">The sequence shown here is derived from an EMBL/GenBank/DDBJ whole genome shotgun (WGS) entry which is preliminary data.</text>
</comment>
<dbReference type="AlphaFoldDB" id="K1YY57"/>